<dbReference type="AlphaFoldDB" id="A0A8S1NVC4"/>
<evidence type="ECO:0000313" key="3">
    <source>
        <dbReference type="Proteomes" id="UP000692954"/>
    </source>
</evidence>
<feature type="region of interest" description="Disordered" evidence="1">
    <location>
        <begin position="46"/>
        <end position="76"/>
    </location>
</feature>
<keyword evidence="3" id="KW-1185">Reference proteome</keyword>
<dbReference type="Proteomes" id="UP000692954">
    <property type="component" value="Unassembled WGS sequence"/>
</dbReference>
<dbReference type="EMBL" id="CAJJDN010000066">
    <property type="protein sequence ID" value="CAD8096608.1"/>
    <property type="molecule type" value="Genomic_DNA"/>
</dbReference>
<sequence>MFSNQLNRNYQEKNIKKKTWLRIANLNQEIALPSRKVLVSGNKRQFVQESEHHQKQRQSSINSQKNHQNHSYLKSKAHLNNRNLQYRLKKIKYDEVRIKKTSAKGIVIKNKYLILQNKFSKQLQHYNRKLCLQKHVLQWCKIEKGQQQLEFIDCSQNQKKNQIGLTSNCLHKGIHLKCIQFNIARKKNQKLKKKQKPFQQQQQQQQCKLQNNINNNNHQQARCCIDFTMTSGQNDLSSKWSEIKKMAVDGCCRTQFINLKMRLIDSDHQIDQEFNSKQILQIKIVMVGCESQEKKLREKVRYSQSDYDYALKNLDNYNFSYRKTDQYFSFEGFKKYFTENSVLAQKLYIFMRNYGGQNYVDIHTFLTVVDLFTRVSMKLQTQIYIYYSHQYLYQV</sequence>
<evidence type="ECO:0000313" key="2">
    <source>
        <dbReference type="EMBL" id="CAD8096608.1"/>
    </source>
</evidence>
<accession>A0A8S1NVC4</accession>
<gene>
    <name evidence="2" type="ORF">PSON_ATCC_30995.1.T0660260</name>
</gene>
<dbReference type="OrthoDB" id="10526739at2759"/>
<name>A0A8S1NVC4_9CILI</name>
<protein>
    <submittedName>
        <fullName evidence="2">Uncharacterized protein</fullName>
    </submittedName>
</protein>
<organism evidence="2 3">
    <name type="scientific">Paramecium sonneborni</name>
    <dbReference type="NCBI Taxonomy" id="65129"/>
    <lineage>
        <taxon>Eukaryota</taxon>
        <taxon>Sar</taxon>
        <taxon>Alveolata</taxon>
        <taxon>Ciliophora</taxon>
        <taxon>Intramacronucleata</taxon>
        <taxon>Oligohymenophorea</taxon>
        <taxon>Peniculida</taxon>
        <taxon>Parameciidae</taxon>
        <taxon>Paramecium</taxon>
    </lineage>
</organism>
<proteinExistence type="predicted"/>
<reference evidence="2" key="1">
    <citation type="submission" date="2021-01" db="EMBL/GenBank/DDBJ databases">
        <authorList>
            <consortium name="Genoscope - CEA"/>
            <person name="William W."/>
        </authorList>
    </citation>
    <scope>NUCLEOTIDE SEQUENCE</scope>
</reference>
<evidence type="ECO:0000256" key="1">
    <source>
        <dbReference type="SAM" id="MobiDB-lite"/>
    </source>
</evidence>
<feature type="compositionally biased region" description="Polar residues" evidence="1">
    <location>
        <begin position="57"/>
        <end position="72"/>
    </location>
</feature>
<comment type="caution">
    <text evidence="2">The sequence shown here is derived from an EMBL/GenBank/DDBJ whole genome shotgun (WGS) entry which is preliminary data.</text>
</comment>